<dbReference type="AlphaFoldDB" id="A0A1W1HBT1"/>
<dbReference type="EMBL" id="FWEV01000117">
    <property type="protein sequence ID" value="SLM29961.1"/>
    <property type="molecule type" value="Genomic_DNA"/>
</dbReference>
<dbReference type="STRING" id="1246637.MTBBW1_2030051"/>
<dbReference type="Pfam" id="PF13527">
    <property type="entry name" value="Acetyltransf_9"/>
    <property type="match status" value="1"/>
</dbReference>
<evidence type="ECO:0000313" key="1">
    <source>
        <dbReference type="EMBL" id="SLM29961.1"/>
    </source>
</evidence>
<gene>
    <name evidence="1" type="ORF">MTBBW1_2030051</name>
</gene>
<keyword evidence="2" id="KW-1185">Reference proteome</keyword>
<dbReference type="Gene3D" id="3.40.630.30">
    <property type="match status" value="1"/>
</dbReference>
<evidence type="ECO:0000313" key="2">
    <source>
        <dbReference type="Proteomes" id="UP000191931"/>
    </source>
</evidence>
<organism evidence="1 2">
    <name type="scientific">Desulfamplus magnetovallimortis</name>
    <dbReference type="NCBI Taxonomy" id="1246637"/>
    <lineage>
        <taxon>Bacteria</taxon>
        <taxon>Pseudomonadati</taxon>
        <taxon>Thermodesulfobacteriota</taxon>
        <taxon>Desulfobacteria</taxon>
        <taxon>Desulfobacterales</taxon>
        <taxon>Desulfobacteraceae</taxon>
        <taxon>Desulfamplus</taxon>
    </lineage>
</organism>
<dbReference type="OrthoDB" id="5422175at2"/>
<proteinExistence type="predicted"/>
<dbReference type="RefSeq" id="WP_080807155.1">
    <property type="nucleotide sequence ID" value="NZ_LT828556.1"/>
</dbReference>
<protein>
    <submittedName>
        <fullName evidence="1">Uncharacterized protein</fullName>
    </submittedName>
</protein>
<dbReference type="InterPro" id="IPR016181">
    <property type="entry name" value="Acyl_CoA_acyltransferase"/>
</dbReference>
<reference evidence="1 2" key="1">
    <citation type="submission" date="2017-03" db="EMBL/GenBank/DDBJ databases">
        <authorList>
            <person name="Afonso C.L."/>
            <person name="Miller P.J."/>
            <person name="Scott M.A."/>
            <person name="Spackman E."/>
            <person name="Goraichik I."/>
            <person name="Dimitrov K.M."/>
            <person name="Suarez D.L."/>
            <person name="Swayne D.E."/>
        </authorList>
    </citation>
    <scope>NUCLEOTIDE SEQUENCE [LARGE SCALE GENOMIC DNA]</scope>
    <source>
        <strain evidence="1">PRJEB14757</strain>
    </source>
</reference>
<dbReference type="Proteomes" id="UP000191931">
    <property type="component" value="Unassembled WGS sequence"/>
</dbReference>
<name>A0A1W1HBT1_9BACT</name>
<sequence length="349" mass="40629">MEMEKNITFKNENLVIRPYDAFKDEENVRQLWQAAFNNEISSKLWRWKYIDNPYETAILICENSKGMPVVLYGGIPFHSNFSDRKIVMIHLSDIMSHPDYRGSGLFIHTANAYFDFFGNRSDTFVMYGFPGKYHFDIGVKYLEYASIGNGAAFFCGSVKNIMEHKTRQRRFFSGIGDLLQGKIVRIEYDDFQSDSGLFDSLWNSSSKDYPLAVTRDSAFMKWRFFDHPFKSYEIWGISYPPLKKCQGIMVLSFKDKKAVIVDMLFPEKEKLVVDFTSHLMAMLYQRGFDTIETWLPSDHFLAAIFRKAGFDNRDEPTGIIPTIRIFDESLDYGWASENIFYTMGDGDLF</sequence>
<accession>A0A1W1HBT1</accession>
<dbReference type="SUPFAM" id="SSF55729">
    <property type="entry name" value="Acyl-CoA N-acyltransferases (Nat)"/>
    <property type="match status" value="1"/>
</dbReference>